<keyword evidence="4 6" id="KW-0479">Metal-binding</keyword>
<dbReference type="InterPro" id="IPR017972">
    <property type="entry name" value="Cyt_P450_CS"/>
</dbReference>
<keyword evidence="5 6" id="KW-0408">Iron</keyword>
<dbReference type="GO" id="GO:0020037">
    <property type="term" value="F:heme binding"/>
    <property type="evidence" value="ECO:0007669"/>
    <property type="project" value="InterPro"/>
</dbReference>
<feature type="binding site" description="axial binding residue" evidence="6">
    <location>
        <position position="419"/>
    </location>
    <ligand>
        <name>heme</name>
        <dbReference type="ChEBI" id="CHEBI:30413"/>
    </ligand>
    <ligandPart>
        <name>Fe</name>
        <dbReference type="ChEBI" id="CHEBI:18248"/>
    </ligandPart>
</feature>
<evidence type="ECO:0000256" key="6">
    <source>
        <dbReference type="PIRSR" id="PIRSR602401-1"/>
    </source>
</evidence>
<evidence type="ECO:0000256" key="3">
    <source>
        <dbReference type="ARBA" id="ARBA00022617"/>
    </source>
</evidence>
<reference evidence="8" key="1">
    <citation type="submission" date="2025-08" db="UniProtKB">
        <authorList>
            <consortium name="Ensembl"/>
        </authorList>
    </citation>
    <scope>IDENTIFICATION</scope>
</reference>
<comment type="cofactor">
    <cofactor evidence="1 6">
        <name>heme</name>
        <dbReference type="ChEBI" id="CHEBI:30413"/>
    </cofactor>
</comment>
<dbReference type="Proteomes" id="UP000694562">
    <property type="component" value="Unplaced"/>
</dbReference>
<evidence type="ECO:0000313" key="8">
    <source>
        <dbReference type="Ensembl" id="ENSFTIP00000023306.1"/>
    </source>
</evidence>
<evidence type="ECO:0000256" key="4">
    <source>
        <dbReference type="ARBA" id="ARBA00022723"/>
    </source>
</evidence>
<dbReference type="PANTHER" id="PTHR24300">
    <property type="entry name" value="CYTOCHROME P450 508A4-RELATED"/>
    <property type="match status" value="1"/>
</dbReference>
<dbReference type="OrthoDB" id="1055148at2759"/>
<evidence type="ECO:0000256" key="2">
    <source>
        <dbReference type="ARBA" id="ARBA00010617"/>
    </source>
</evidence>
<dbReference type="Pfam" id="PF00067">
    <property type="entry name" value="p450"/>
    <property type="match status" value="1"/>
</dbReference>
<dbReference type="OMA" id="IPNIWVM"/>
<dbReference type="SUPFAM" id="SSF48264">
    <property type="entry name" value="Cytochrome P450"/>
    <property type="match status" value="1"/>
</dbReference>
<organism evidence="8 9">
    <name type="scientific">Falco tinnunculus</name>
    <name type="common">Common kestrel</name>
    <dbReference type="NCBI Taxonomy" id="100819"/>
    <lineage>
        <taxon>Eukaryota</taxon>
        <taxon>Metazoa</taxon>
        <taxon>Chordata</taxon>
        <taxon>Craniata</taxon>
        <taxon>Vertebrata</taxon>
        <taxon>Euteleostomi</taxon>
        <taxon>Archelosauria</taxon>
        <taxon>Archosauria</taxon>
        <taxon>Dinosauria</taxon>
        <taxon>Saurischia</taxon>
        <taxon>Theropoda</taxon>
        <taxon>Coelurosauria</taxon>
        <taxon>Aves</taxon>
        <taxon>Neognathae</taxon>
        <taxon>Neoaves</taxon>
        <taxon>Telluraves</taxon>
        <taxon>Australaves</taxon>
        <taxon>Falconiformes</taxon>
        <taxon>Falconidae</taxon>
        <taxon>Falco</taxon>
    </lineage>
</organism>
<proteinExistence type="inferred from homology"/>
<evidence type="ECO:0000256" key="7">
    <source>
        <dbReference type="RuleBase" id="RU000461"/>
    </source>
</evidence>
<comment type="similarity">
    <text evidence="2 7">Belongs to the cytochrome P450 family.</text>
</comment>
<dbReference type="GO" id="GO:0016712">
    <property type="term" value="F:oxidoreductase activity, acting on paired donors, with incorporation or reduction of molecular oxygen, reduced flavin or flavoprotein as one donor, and incorporation of one atom of oxygen"/>
    <property type="evidence" value="ECO:0007669"/>
    <property type="project" value="TreeGrafter"/>
</dbReference>
<keyword evidence="9" id="KW-1185">Reference proteome</keyword>
<dbReference type="AlphaFoldDB" id="A0A8C4VAJ2"/>
<reference evidence="8" key="2">
    <citation type="submission" date="2025-09" db="UniProtKB">
        <authorList>
            <consortium name="Ensembl"/>
        </authorList>
    </citation>
    <scope>IDENTIFICATION</scope>
</reference>
<dbReference type="InterPro" id="IPR050182">
    <property type="entry name" value="Cytochrome_P450_fam2"/>
</dbReference>
<dbReference type="GO" id="GO:0005506">
    <property type="term" value="F:iron ion binding"/>
    <property type="evidence" value="ECO:0007669"/>
    <property type="project" value="InterPro"/>
</dbReference>
<dbReference type="GO" id="GO:0006805">
    <property type="term" value="P:xenobiotic metabolic process"/>
    <property type="evidence" value="ECO:0007669"/>
    <property type="project" value="TreeGrafter"/>
</dbReference>
<dbReference type="GO" id="GO:0006082">
    <property type="term" value="P:organic acid metabolic process"/>
    <property type="evidence" value="ECO:0007669"/>
    <property type="project" value="TreeGrafter"/>
</dbReference>
<name>A0A8C4VAJ2_FALTI</name>
<dbReference type="FunFam" id="1.10.630.10:FF:000176">
    <property type="entry name" value="Uncharacterized protein"/>
    <property type="match status" value="1"/>
</dbReference>
<dbReference type="Ensembl" id="ENSFTIT00000024276.1">
    <property type="protein sequence ID" value="ENSFTIP00000023306.1"/>
    <property type="gene ID" value="ENSFTIG00000014988.1"/>
</dbReference>
<dbReference type="PRINTS" id="PR00463">
    <property type="entry name" value="EP450I"/>
</dbReference>
<evidence type="ECO:0000256" key="1">
    <source>
        <dbReference type="ARBA" id="ARBA00001971"/>
    </source>
</evidence>
<dbReference type="Gene3D" id="1.10.630.10">
    <property type="entry name" value="Cytochrome P450"/>
    <property type="match status" value="1"/>
</dbReference>
<dbReference type="InterPro" id="IPR002401">
    <property type="entry name" value="Cyt_P450_E_grp-I"/>
</dbReference>
<keyword evidence="3 6" id="KW-0349">Heme</keyword>
<dbReference type="PANTHER" id="PTHR24300:SF411">
    <property type="entry name" value="CYTOCHROME P450, FAMILY 2, SUBFAMILY AB, POLYPEPTIDE 4-RELATED"/>
    <property type="match status" value="1"/>
</dbReference>
<dbReference type="GO" id="GO:0005737">
    <property type="term" value="C:cytoplasm"/>
    <property type="evidence" value="ECO:0007669"/>
    <property type="project" value="TreeGrafter"/>
</dbReference>
<accession>A0A8C4VAJ2</accession>
<dbReference type="InterPro" id="IPR036396">
    <property type="entry name" value="Cyt_P450_sf"/>
</dbReference>
<dbReference type="InterPro" id="IPR001128">
    <property type="entry name" value="Cyt_P450"/>
</dbReference>
<keyword evidence="7" id="KW-0503">Monooxygenase</keyword>
<dbReference type="PRINTS" id="PR00385">
    <property type="entry name" value="P450"/>
</dbReference>
<protein>
    <recommendedName>
        <fullName evidence="10">Cytochrome P450 2J6</fullName>
    </recommendedName>
</protein>
<evidence type="ECO:0000313" key="9">
    <source>
        <dbReference type="Proteomes" id="UP000694562"/>
    </source>
</evidence>
<evidence type="ECO:0008006" key="10">
    <source>
        <dbReference type="Google" id="ProtNLM"/>
    </source>
</evidence>
<keyword evidence="7" id="KW-0560">Oxidoreductase</keyword>
<sequence length="473" mass="53948">NTQLFPTVNARKDIHALSQIVVILWERSRTPFHLRAGLVISLAKIHGNIFTLWFGRFPVIILNGFQAVKDGMTTHPEDVSGRLVTPFFRAMAKGKGIMLATGHTWKEQRRFALRTLRNLGLGKRGLEHRVQEEAQYLVAFFASMKGKPVDPSFPLVHSVSNVICAVVFGHRFSREDETFHELIRATELYGTSCVSLPQLYEVFPWLMRRLPGPHKKALSSYDVLSSFTRREIRMHMERGIPDELQDFIDFYLAHIEKSKDEPRSTYNEDNMVYSINDLFLGGSETTSTTLYWGLLYMVANPDIQEKVQKELDDVLGPSQLICYEDRKELPYTNAVVHEVQRFSNIISVGMPRVCVRSTTLLGFPLKKGTIVLPNIASSLYDPEQWETPRQFNPGHFLDKDGNFVSQEAFLPFSIGHRVCLGEHLARTELFIFFASLLRAFTFRLPEGVTKINTEPIFGGTLQPHPYSVCAIPR</sequence>
<evidence type="ECO:0000256" key="5">
    <source>
        <dbReference type="ARBA" id="ARBA00023004"/>
    </source>
</evidence>
<dbReference type="PROSITE" id="PS00086">
    <property type="entry name" value="CYTOCHROME_P450"/>
    <property type="match status" value="1"/>
</dbReference>